<proteinExistence type="predicted"/>
<keyword evidence="6" id="KW-0805">Transcription regulation</keyword>
<keyword evidence="11" id="KW-1185">Reference proteome</keyword>
<dbReference type="GO" id="GO:0005694">
    <property type="term" value="C:chromosome"/>
    <property type="evidence" value="ECO:0007669"/>
    <property type="project" value="UniProtKB-ARBA"/>
</dbReference>
<evidence type="ECO:0000256" key="2">
    <source>
        <dbReference type="ARBA" id="ARBA00022723"/>
    </source>
</evidence>
<dbReference type="Proteomes" id="UP000515129">
    <property type="component" value="Unplaced"/>
</dbReference>
<feature type="domain" description="C2H2-type" evidence="10">
    <location>
        <begin position="107"/>
        <end position="134"/>
    </location>
</feature>
<protein>
    <submittedName>
        <fullName evidence="12">Gastrula zinc finger protein XlCGF67.1-like</fullName>
    </submittedName>
</protein>
<keyword evidence="8" id="KW-0539">Nucleus</keyword>
<reference evidence="12" key="1">
    <citation type="submission" date="2025-08" db="UniProtKB">
        <authorList>
            <consortium name="RefSeq"/>
        </authorList>
    </citation>
    <scope>IDENTIFICATION</scope>
    <source>
        <strain evidence="12">Wakin</strain>
        <tissue evidence="12">Muscle</tissue>
    </source>
</reference>
<dbReference type="Gene3D" id="3.30.160.60">
    <property type="entry name" value="Classic Zinc Finger"/>
    <property type="match status" value="4"/>
</dbReference>
<dbReference type="Pfam" id="PF00096">
    <property type="entry name" value="zf-C2H2"/>
    <property type="match status" value="1"/>
</dbReference>
<evidence type="ECO:0000256" key="5">
    <source>
        <dbReference type="ARBA" id="ARBA00022833"/>
    </source>
</evidence>
<name>A0A6P6P133_CARAU</name>
<evidence type="ECO:0000256" key="3">
    <source>
        <dbReference type="ARBA" id="ARBA00022737"/>
    </source>
</evidence>
<dbReference type="GO" id="GO:0005634">
    <property type="term" value="C:nucleus"/>
    <property type="evidence" value="ECO:0007669"/>
    <property type="project" value="UniProtKB-SubCell"/>
</dbReference>
<dbReference type="PROSITE" id="PS50157">
    <property type="entry name" value="ZINC_FINGER_C2H2_2"/>
    <property type="match status" value="3"/>
</dbReference>
<dbReference type="PANTHER" id="PTHR24394:SF48">
    <property type="entry name" value="ZINC FINGER PROTEIN 771"/>
    <property type="match status" value="1"/>
</dbReference>
<dbReference type="RefSeq" id="XP_026114419.1">
    <property type="nucleotide sequence ID" value="XM_026258634.1"/>
</dbReference>
<dbReference type="SUPFAM" id="SSF57667">
    <property type="entry name" value="beta-beta-alpha zinc fingers"/>
    <property type="match status" value="2"/>
</dbReference>
<organism evidence="11 12">
    <name type="scientific">Carassius auratus</name>
    <name type="common">Goldfish</name>
    <dbReference type="NCBI Taxonomy" id="7957"/>
    <lineage>
        <taxon>Eukaryota</taxon>
        <taxon>Metazoa</taxon>
        <taxon>Chordata</taxon>
        <taxon>Craniata</taxon>
        <taxon>Vertebrata</taxon>
        <taxon>Euteleostomi</taxon>
        <taxon>Actinopterygii</taxon>
        <taxon>Neopterygii</taxon>
        <taxon>Teleostei</taxon>
        <taxon>Ostariophysi</taxon>
        <taxon>Cypriniformes</taxon>
        <taxon>Cyprinidae</taxon>
        <taxon>Cyprininae</taxon>
        <taxon>Carassius</taxon>
    </lineage>
</organism>
<comment type="subcellular location">
    <subcellularLocation>
        <location evidence="1">Nucleus</location>
    </subcellularLocation>
</comment>
<dbReference type="InterPro" id="IPR036236">
    <property type="entry name" value="Znf_C2H2_sf"/>
</dbReference>
<keyword evidence="5" id="KW-0862">Zinc</keyword>
<accession>A0A6P6P133</accession>
<evidence type="ECO:0000313" key="12">
    <source>
        <dbReference type="RefSeq" id="XP_026114419.1"/>
    </source>
</evidence>
<dbReference type="GO" id="GO:0045893">
    <property type="term" value="P:positive regulation of DNA-templated transcription"/>
    <property type="evidence" value="ECO:0007669"/>
    <property type="project" value="UniProtKB-ARBA"/>
</dbReference>
<dbReference type="FunFam" id="3.30.160.60:FF:002674">
    <property type="entry name" value="Si:dkey-7i4.21"/>
    <property type="match status" value="1"/>
</dbReference>
<evidence type="ECO:0000256" key="6">
    <source>
        <dbReference type="ARBA" id="ARBA00023015"/>
    </source>
</evidence>
<dbReference type="Pfam" id="PF13465">
    <property type="entry name" value="zf-H2C2_2"/>
    <property type="match status" value="1"/>
</dbReference>
<keyword evidence="2" id="KW-0479">Metal-binding</keyword>
<gene>
    <name evidence="12" type="primary">LOC113092859</name>
</gene>
<evidence type="ECO:0000256" key="4">
    <source>
        <dbReference type="ARBA" id="ARBA00022771"/>
    </source>
</evidence>
<evidence type="ECO:0000256" key="8">
    <source>
        <dbReference type="ARBA" id="ARBA00023242"/>
    </source>
</evidence>
<feature type="domain" description="C2H2-type" evidence="10">
    <location>
        <begin position="79"/>
        <end position="106"/>
    </location>
</feature>
<dbReference type="FunFam" id="3.30.160.60:FF:000100">
    <property type="entry name" value="Zinc finger 45-like"/>
    <property type="match status" value="1"/>
</dbReference>
<dbReference type="KEGG" id="caua:113092859"/>
<dbReference type="InterPro" id="IPR013087">
    <property type="entry name" value="Znf_C2H2_type"/>
</dbReference>
<keyword evidence="7" id="KW-0804">Transcription</keyword>
<dbReference type="FunFam" id="3.30.160.60:FF:000912">
    <property type="entry name" value="Zinc finger protein 660"/>
    <property type="match status" value="1"/>
</dbReference>
<keyword evidence="4 9" id="KW-0863">Zinc-finger</keyword>
<evidence type="ECO:0000256" key="7">
    <source>
        <dbReference type="ARBA" id="ARBA00023163"/>
    </source>
</evidence>
<keyword evidence="3" id="KW-0677">Repeat</keyword>
<sequence length="179" mass="20810">MAFIKEESEDIKIEETFRVKHEDTEEQTDIMLLKEESEELNEVEDKDQYEKHDFIGESFYSCSQTKQIVQNKAQKTGGFTCQQCGKSFTKKASLKDHMRIHTGEKPYSCQQCGKSFTRSGTLQRHNRVHTGEKPYICQLCGMSFTERANHNVHMRIHTGERPYTCKLCGNKFNRKGTLN</sequence>
<dbReference type="SMART" id="SM00355">
    <property type="entry name" value="ZnF_C2H2"/>
    <property type="match status" value="3"/>
</dbReference>
<dbReference type="PROSITE" id="PS00028">
    <property type="entry name" value="ZINC_FINGER_C2H2_1"/>
    <property type="match status" value="3"/>
</dbReference>
<dbReference type="GeneID" id="113092859"/>
<dbReference type="OrthoDB" id="654211at2759"/>
<dbReference type="AlphaFoldDB" id="A0A6P6P133"/>
<dbReference type="GO" id="GO:0043565">
    <property type="term" value="F:sequence-specific DNA binding"/>
    <property type="evidence" value="ECO:0007669"/>
    <property type="project" value="UniProtKB-ARBA"/>
</dbReference>
<dbReference type="FunFam" id="3.30.160.60:FF:001732">
    <property type="entry name" value="Zgc:162936"/>
    <property type="match status" value="1"/>
</dbReference>
<evidence type="ECO:0000259" key="10">
    <source>
        <dbReference type="PROSITE" id="PS50157"/>
    </source>
</evidence>
<dbReference type="GO" id="GO:0008270">
    <property type="term" value="F:zinc ion binding"/>
    <property type="evidence" value="ECO:0007669"/>
    <property type="project" value="UniProtKB-KW"/>
</dbReference>
<dbReference type="GO" id="GO:0000981">
    <property type="term" value="F:DNA-binding transcription factor activity, RNA polymerase II-specific"/>
    <property type="evidence" value="ECO:0007669"/>
    <property type="project" value="TreeGrafter"/>
</dbReference>
<feature type="domain" description="C2H2-type" evidence="10">
    <location>
        <begin position="135"/>
        <end position="162"/>
    </location>
</feature>
<evidence type="ECO:0000256" key="1">
    <source>
        <dbReference type="ARBA" id="ARBA00004123"/>
    </source>
</evidence>
<dbReference type="PANTHER" id="PTHR24394">
    <property type="entry name" value="ZINC FINGER PROTEIN"/>
    <property type="match status" value="1"/>
</dbReference>
<evidence type="ECO:0000313" key="11">
    <source>
        <dbReference type="Proteomes" id="UP000515129"/>
    </source>
</evidence>
<evidence type="ECO:0000256" key="9">
    <source>
        <dbReference type="PROSITE-ProRule" id="PRU00042"/>
    </source>
</evidence>